<evidence type="ECO:0000313" key="1">
    <source>
        <dbReference type="EMBL" id="SMR61968.1"/>
    </source>
</evidence>
<evidence type="ECO:0000313" key="2">
    <source>
        <dbReference type="Proteomes" id="UP000245764"/>
    </source>
</evidence>
<gene>
    <name evidence="1" type="ORF">ZT1E4_G11281</name>
</gene>
<accession>A0A2H1H853</accession>
<protein>
    <recommendedName>
        <fullName evidence="3">F-box domain-containing protein</fullName>
    </recommendedName>
</protein>
<evidence type="ECO:0008006" key="3">
    <source>
        <dbReference type="Google" id="ProtNLM"/>
    </source>
</evidence>
<dbReference type="AlphaFoldDB" id="A0A2H1H853"/>
<organism evidence="1 2">
    <name type="scientific">Zymoseptoria tritici ST99CH_1E4</name>
    <dbReference type="NCBI Taxonomy" id="1276532"/>
    <lineage>
        <taxon>Eukaryota</taxon>
        <taxon>Fungi</taxon>
        <taxon>Dikarya</taxon>
        <taxon>Ascomycota</taxon>
        <taxon>Pezizomycotina</taxon>
        <taxon>Dothideomycetes</taxon>
        <taxon>Dothideomycetidae</taxon>
        <taxon>Mycosphaerellales</taxon>
        <taxon>Mycosphaerellaceae</taxon>
        <taxon>Zymoseptoria</taxon>
    </lineage>
</organism>
<dbReference type="Proteomes" id="UP000245764">
    <property type="component" value="Chromosome 13"/>
</dbReference>
<reference evidence="2" key="1">
    <citation type="submission" date="2017-05" db="EMBL/GenBank/DDBJ databases">
        <authorList>
            <person name="Song R."/>
            <person name="Chenine A.L."/>
            <person name="Ruprecht R.M."/>
        </authorList>
    </citation>
    <scope>NUCLEOTIDE SEQUENCE [LARGE SCALE GENOMIC DNA]</scope>
</reference>
<dbReference type="EMBL" id="LT854265">
    <property type="protein sequence ID" value="SMR61968.1"/>
    <property type="molecule type" value="Genomic_DNA"/>
</dbReference>
<sequence length="370" mass="41652">MTHSATLLGVPTEMFDLIVESTESKDLKHLRLVSRECAAKVLGPFKKNYIHSREVKLATESSIANTIKAIEHPEFGRLVRELVLVDNTASSPTEGEFRGLENGAAALGRATAVYQAQRFTRHSGEDRRLLTELFAETAEIEALRVEYRSWDDGWWTASGAWLVEGGEFRHEWDPADDHCFCIAMLAIAASSARFDTFRMSTQHGRSIPLSQWGEEYQKAVICKAALSHFDDLHLVFNANDPDDGSNSQPARDFLAMLAQLNICSLEVQSADQWGSANGPTVSTLMEYDFPYLMSLEFGEILLRWDELVSFLKRQESLDKLQLSFSRVEYAPRDLVDTTECDELSRASGVPDVTQVGVQFDFFDWEESDSE</sequence>
<proteinExistence type="predicted"/>
<name>A0A2H1H853_ZYMTR</name>